<keyword evidence="10 11" id="KW-0660">Purine salvage</keyword>
<proteinExistence type="inferred from homology"/>
<evidence type="ECO:0000256" key="5">
    <source>
        <dbReference type="ARBA" id="ARBA00008391"/>
    </source>
</evidence>
<comment type="catalytic activity">
    <reaction evidence="1 11">
        <text>AMP + diphosphate = 5-phospho-alpha-D-ribose 1-diphosphate + adenine</text>
        <dbReference type="Rhea" id="RHEA:16609"/>
        <dbReference type="ChEBI" id="CHEBI:16708"/>
        <dbReference type="ChEBI" id="CHEBI:33019"/>
        <dbReference type="ChEBI" id="CHEBI:58017"/>
        <dbReference type="ChEBI" id="CHEBI:456215"/>
        <dbReference type="EC" id="2.4.2.7"/>
    </reaction>
</comment>
<evidence type="ECO:0000256" key="7">
    <source>
        <dbReference type="ARBA" id="ARBA00022490"/>
    </source>
</evidence>
<dbReference type="InterPro" id="IPR000836">
    <property type="entry name" value="PRTase_dom"/>
</dbReference>
<comment type="similarity">
    <text evidence="5 11">Belongs to the purine/pyrimidine phosphoribosyltransferase family.</text>
</comment>
<dbReference type="CDD" id="cd06223">
    <property type="entry name" value="PRTases_typeI"/>
    <property type="match status" value="1"/>
</dbReference>
<keyword evidence="7 11" id="KW-0963">Cytoplasm</keyword>
<name>A0ABP8YWY4_9ACTN</name>
<gene>
    <name evidence="11" type="primary">apt</name>
    <name evidence="13" type="ORF">GCM10023217_04940</name>
</gene>
<evidence type="ECO:0000313" key="14">
    <source>
        <dbReference type="Proteomes" id="UP001500822"/>
    </source>
</evidence>
<dbReference type="InterPro" id="IPR050054">
    <property type="entry name" value="UPRTase/APRTase"/>
</dbReference>
<feature type="domain" description="Phosphoribosyltransferase" evidence="12">
    <location>
        <begin position="52"/>
        <end position="162"/>
    </location>
</feature>
<evidence type="ECO:0000256" key="1">
    <source>
        <dbReference type="ARBA" id="ARBA00000868"/>
    </source>
</evidence>
<dbReference type="EMBL" id="BAABIE010000002">
    <property type="protein sequence ID" value="GAA4740043.1"/>
    <property type="molecule type" value="Genomic_DNA"/>
</dbReference>
<dbReference type="HAMAP" id="MF_00004">
    <property type="entry name" value="Aden_phosphoribosyltr"/>
    <property type="match status" value="1"/>
</dbReference>
<dbReference type="Gene3D" id="3.40.50.2020">
    <property type="match status" value="1"/>
</dbReference>
<evidence type="ECO:0000256" key="4">
    <source>
        <dbReference type="ARBA" id="ARBA00004659"/>
    </source>
</evidence>
<dbReference type="SUPFAM" id="SSF53271">
    <property type="entry name" value="PRTase-like"/>
    <property type="match status" value="1"/>
</dbReference>
<keyword evidence="9 11" id="KW-0808">Transferase</keyword>
<comment type="subunit">
    <text evidence="11">Homodimer.</text>
</comment>
<evidence type="ECO:0000256" key="8">
    <source>
        <dbReference type="ARBA" id="ARBA00022676"/>
    </source>
</evidence>
<dbReference type="GO" id="GO:0016757">
    <property type="term" value="F:glycosyltransferase activity"/>
    <property type="evidence" value="ECO:0007669"/>
    <property type="project" value="UniProtKB-KW"/>
</dbReference>
<dbReference type="NCBIfam" id="NF002636">
    <property type="entry name" value="PRK02304.1-5"/>
    <property type="match status" value="1"/>
</dbReference>
<dbReference type="EC" id="2.4.2.7" evidence="6 11"/>
<keyword evidence="14" id="KW-1185">Reference proteome</keyword>
<organism evidence="13 14">
    <name type="scientific">Gordonia alkaliphila</name>
    <dbReference type="NCBI Taxonomy" id="1053547"/>
    <lineage>
        <taxon>Bacteria</taxon>
        <taxon>Bacillati</taxon>
        <taxon>Actinomycetota</taxon>
        <taxon>Actinomycetes</taxon>
        <taxon>Mycobacteriales</taxon>
        <taxon>Gordoniaceae</taxon>
        <taxon>Gordonia</taxon>
    </lineage>
</organism>
<comment type="pathway">
    <text evidence="4 11">Purine metabolism; AMP biosynthesis via salvage pathway; AMP from adenine: step 1/1.</text>
</comment>
<dbReference type="PANTHER" id="PTHR32315">
    <property type="entry name" value="ADENINE PHOSPHORIBOSYLTRANSFERASE"/>
    <property type="match status" value="1"/>
</dbReference>
<evidence type="ECO:0000256" key="10">
    <source>
        <dbReference type="ARBA" id="ARBA00022726"/>
    </source>
</evidence>
<evidence type="ECO:0000256" key="9">
    <source>
        <dbReference type="ARBA" id="ARBA00022679"/>
    </source>
</evidence>
<protein>
    <recommendedName>
        <fullName evidence="6 11">Adenine phosphoribosyltransferase</fullName>
        <shortName evidence="11">APRT</shortName>
        <ecNumber evidence="6 11">2.4.2.7</ecNumber>
    </recommendedName>
</protein>
<evidence type="ECO:0000256" key="3">
    <source>
        <dbReference type="ARBA" id="ARBA00004496"/>
    </source>
</evidence>
<dbReference type="InterPro" id="IPR005764">
    <property type="entry name" value="Ade_phspho_trans"/>
</dbReference>
<dbReference type="PANTHER" id="PTHR32315:SF3">
    <property type="entry name" value="ADENINE PHOSPHORIBOSYLTRANSFERASE"/>
    <property type="match status" value="1"/>
</dbReference>
<comment type="subcellular location">
    <subcellularLocation>
        <location evidence="3 11">Cytoplasm</location>
    </subcellularLocation>
</comment>
<accession>A0ABP8YWY4</accession>
<evidence type="ECO:0000256" key="2">
    <source>
        <dbReference type="ARBA" id="ARBA00003968"/>
    </source>
</evidence>
<evidence type="ECO:0000256" key="11">
    <source>
        <dbReference type="HAMAP-Rule" id="MF_00004"/>
    </source>
</evidence>
<evidence type="ECO:0000256" key="6">
    <source>
        <dbReference type="ARBA" id="ARBA00011893"/>
    </source>
</evidence>
<evidence type="ECO:0000259" key="12">
    <source>
        <dbReference type="Pfam" id="PF00156"/>
    </source>
</evidence>
<keyword evidence="8 11" id="KW-0328">Glycosyltransferase</keyword>
<comment type="caution">
    <text evidence="13">The sequence shown here is derived from an EMBL/GenBank/DDBJ whole genome shotgun (WGS) entry which is preliminary data.</text>
</comment>
<reference evidence="14" key="1">
    <citation type="journal article" date="2019" name="Int. J. Syst. Evol. Microbiol.">
        <title>The Global Catalogue of Microorganisms (GCM) 10K type strain sequencing project: providing services to taxonomists for standard genome sequencing and annotation.</title>
        <authorList>
            <consortium name="The Broad Institute Genomics Platform"/>
            <consortium name="The Broad Institute Genome Sequencing Center for Infectious Disease"/>
            <person name="Wu L."/>
            <person name="Ma J."/>
        </authorList>
    </citation>
    <scope>NUCLEOTIDE SEQUENCE [LARGE SCALE GENOMIC DNA]</scope>
    <source>
        <strain evidence="14">JCM 18077</strain>
    </source>
</reference>
<sequence>MTDSLDSAAVLRAQAAIDRHARLVADFPSPGISFKDLTPVLADAAGLDAVVGALAEHCAGADLIAGVDARGFLLGGAIARELGVGLVAVRKGGKLPPPVVGIDYELEYGSARLELPAEGIAFAGRSVAVVDDVLATGGTLLAAARLLRQMEARVHGLAVVMELAELDGRGTLSAGLGTDVPVWGLCTG</sequence>
<dbReference type="Proteomes" id="UP001500822">
    <property type="component" value="Unassembled WGS sequence"/>
</dbReference>
<evidence type="ECO:0000313" key="13">
    <source>
        <dbReference type="EMBL" id="GAA4740043.1"/>
    </source>
</evidence>
<dbReference type="InterPro" id="IPR029057">
    <property type="entry name" value="PRTase-like"/>
</dbReference>
<dbReference type="Pfam" id="PF00156">
    <property type="entry name" value="Pribosyltran"/>
    <property type="match status" value="1"/>
</dbReference>
<comment type="function">
    <text evidence="2 11">Catalyzes a salvage reaction resulting in the formation of AMP, that is energically less costly than de novo synthesis.</text>
</comment>